<dbReference type="InterPro" id="IPR036388">
    <property type="entry name" value="WH-like_DNA-bd_sf"/>
</dbReference>
<evidence type="ECO:0000259" key="1">
    <source>
        <dbReference type="Pfam" id="PF09339"/>
    </source>
</evidence>
<dbReference type="RefSeq" id="WP_023279625.1">
    <property type="nucleotide sequence ID" value="NZ_AP018671.1"/>
</dbReference>
<dbReference type="Gene3D" id="1.10.10.10">
    <property type="entry name" value="Winged helix-like DNA-binding domain superfamily/Winged helix DNA-binding domain"/>
    <property type="match status" value="1"/>
</dbReference>
<evidence type="ECO:0000313" key="2">
    <source>
        <dbReference type="EMBL" id="TYL71784.1"/>
    </source>
</evidence>
<comment type="caution">
    <text evidence="2">The sequence shown here is derived from an EMBL/GenBank/DDBJ whole genome shotgun (WGS) entry which is preliminary data.</text>
</comment>
<gene>
    <name evidence="2" type="ORF">FXN67_27830</name>
</gene>
<proteinExistence type="predicted"/>
<reference evidence="2 3" key="1">
    <citation type="submission" date="2019-08" db="EMBL/GenBank/DDBJ databases">
        <title>Phenotypic and genetic characterization of extended-spectrum b-lactamase-producing hypermucoviscous Klebsiella pneumoniae from Chile.</title>
        <authorList>
            <person name="Morales-Leon F."/>
            <person name="Caro C."/>
            <person name="Opazo-Capurro A."/>
            <person name="Lincopan N."/>
            <person name="Dominguez-Yevenes M."/>
            <person name="Lima C."/>
            <person name="Bello-Toledo H."/>
            <person name="Gonzalez-Rocha G."/>
        </authorList>
    </citation>
    <scope>NUCLEOTIDE SEQUENCE [LARGE SCALE GENOMIC DNA]</scope>
    <source>
        <strain evidence="2 3">UCO-494</strain>
    </source>
</reference>
<dbReference type="InterPro" id="IPR005471">
    <property type="entry name" value="Tscrpt_reg_IclR_N"/>
</dbReference>
<dbReference type="GO" id="GO:0006355">
    <property type="term" value="P:regulation of DNA-templated transcription"/>
    <property type="evidence" value="ECO:0007669"/>
    <property type="project" value="InterPro"/>
</dbReference>
<dbReference type="SUPFAM" id="SSF46785">
    <property type="entry name" value="Winged helix' DNA-binding domain"/>
    <property type="match status" value="1"/>
</dbReference>
<dbReference type="Proteomes" id="UP000322977">
    <property type="component" value="Unassembled WGS sequence"/>
</dbReference>
<accession>A0A5D3JBZ0</accession>
<dbReference type="Pfam" id="PF09339">
    <property type="entry name" value="HTH_IclR"/>
    <property type="match status" value="1"/>
</dbReference>
<name>A0A5D3JBZ0_KLEPN</name>
<organism evidence="2 3">
    <name type="scientific">Klebsiella pneumoniae</name>
    <dbReference type="NCBI Taxonomy" id="573"/>
    <lineage>
        <taxon>Bacteria</taxon>
        <taxon>Pseudomonadati</taxon>
        <taxon>Pseudomonadota</taxon>
        <taxon>Gammaproteobacteria</taxon>
        <taxon>Enterobacterales</taxon>
        <taxon>Enterobacteriaceae</taxon>
        <taxon>Klebsiella/Raoultella group</taxon>
        <taxon>Klebsiella</taxon>
        <taxon>Klebsiella pneumoniae complex</taxon>
    </lineage>
</organism>
<sequence>MSGLTRKKIAVLELIRTCSEGVTSAEVMYSLGMSRSTVFFILDSLLKDNLIFRAHNETGRNSRRIYFPTAELAEEFSGKKIPMSKRESFFDSCRRHSKNYMITLLLRSARQPPKEENQ</sequence>
<dbReference type="EMBL" id="VSSY01000055">
    <property type="protein sequence ID" value="TYL71784.1"/>
    <property type="molecule type" value="Genomic_DNA"/>
</dbReference>
<dbReference type="AlphaFoldDB" id="A0A5D3JBZ0"/>
<evidence type="ECO:0000313" key="3">
    <source>
        <dbReference type="Proteomes" id="UP000322977"/>
    </source>
</evidence>
<dbReference type="InterPro" id="IPR036390">
    <property type="entry name" value="WH_DNA-bd_sf"/>
</dbReference>
<feature type="domain" description="HTH iclR-type" evidence="1">
    <location>
        <begin position="9"/>
        <end position="47"/>
    </location>
</feature>
<protein>
    <submittedName>
        <fullName evidence="2">Helix-turn-helix domain-containing protein</fullName>
    </submittedName>
</protein>
<dbReference type="GO" id="GO:0003677">
    <property type="term" value="F:DNA binding"/>
    <property type="evidence" value="ECO:0007669"/>
    <property type="project" value="InterPro"/>
</dbReference>